<protein>
    <submittedName>
        <fullName evidence="2">Uncharacterized protein</fullName>
    </submittedName>
</protein>
<feature type="region of interest" description="Disordered" evidence="1">
    <location>
        <begin position="34"/>
        <end position="56"/>
    </location>
</feature>
<evidence type="ECO:0000313" key="2">
    <source>
        <dbReference type="EMBL" id="RKP12420.1"/>
    </source>
</evidence>
<dbReference type="OrthoDB" id="10295018at2759"/>
<proteinExistence type="predicted"/>
<gene>
    <name evidence="2" type="ORF">BJ684DRAFT_21038</name>
</gene>
<keyword evidence="3" id="KW-1185">Reference proteome</keyword>
<dbReference type="EMBL" id="KZ988339">
    <property type="protein sequence ID" value="RKP12420.1"/>
    <property type="molecule type" value="Genomic_DNA"/>
</dbReference>
<evidence type="ECO:0000256" key="1">
    <source>
        <dbReference type="SAM" id="MobiDB-lite"/>
    </source>
</evidence>
<reference evidence="3" key="1">
    <citation type="journal article" date="2018" name="Nat. Microbiol.">
        <title>Leveraging single-cell genomics to expand the fungal tree of life.</title>
        <authorList>
            <person name="Ahrendt S.R."/>
            <person name="Quandt C.A."/>
            <person name="Ciobanu D."/>
            <person name="Clum A."/>
            <person name="Salamov A."/>
            <person name="Andreopoulos B."/>
            <person name="Cheng J.F."/>
            <person name="Woyke T."/>
            <person name="Pelin A."/>
            <person name="Henrissat B."/>
            <person name="Reynolds N.K."/>
            <person name="Benny G.L."/>
            <person name="Smith M.E."/>
            <person name="James T.Y."/>
            <person name="Grigoriev I.V."/>
        </authorList>
    </citation>
    <scope>NUCLEOTIDE SEQUENCE [LARGE SCALE GENOMIC DNA]</scope>
</reference>
<sequence>MAQQRLHYLWDWLVAESRAVCSSLTDSCGLCHSGSRSPPEDDLLRDVGRQSESNGGLDETATLLGHALSPANGIGPGYGTQDASALDQHDLDTLHEIVRRAENNVIHISAGMEGIEPIQGQEASHRVEEYQAALVDCKGLSRSLRSVRIIPSAPGRDTLALLGKARIDHAMEGWTRKVVLQAEKALEDVHVQDVGSLVVTFDLSMPEDAY</sequence>
<organism evidence="2 3">
    <name type="scientific">Piptocephalis cylindrospora</name>
    <dbReference type="NCBI Taxonomy" id="1907219"/>
    <lineage>
        <taxon>Eukaryota</taxon>
        <taxon>Fungi</taxon>
        <taxon>Fungi incertae sedis</taxon>
        <taxon>Zoopagomycota</taxon>
        <taxon>Zoopagomycotina</taxon>
        <taxon>Zoopagomycetes</taxon>
        <taxon>Zoopagales</taxon>
        <taxon>Piptocephalidaceae</taxon>
        <taxon>Piptocephalis</taxon>
    </lineage>
</organism>
<evidence type="ECO:0000313" key="3">
    <source>
        <dbReference type="Proteomes" id="UP000267251"/>
    </source>
</evidence>
<dbReference type="Proteomes" id="UP000267251">
    <property type="component" value="Unassembled WGS sequence"/>
</dbReference>
<dbReference type="AlphaFoldDB" id="A0A4P9Y3N3"/>
<accession>A0A4P9Y3N3</accession>
<feature type="compositionally biased region" description="Basic and acidic residues" evidence="1">
    <location>
        <begin position="38"/>
        <end position="49"/>
    </location>
</feature>
<name>A0A4P9Y3N3_9FUNG</name>